<dbReference type="OrthoDB" id="5460251at2"/>
<dbReference type="eggNOG" id="ENOG50318FM">
    <property type="taxonomic scope" value="Bacteria"/>
</dbReference>
<dbReference type="KEGG" id="dhy:DESAM_23034"/>
<dbReference type="AlphaFoldDB" id="L0RI59"/>
<keyword evidence="2" id="KW-1185">Reference proteome</keyword>
<sequence length="86" mass="9069">MCKGFEDVVAEFNNIAAALEFIGDAIECCESEGVNYNTGGLSYITRVLGDRASRAADCCWGLTSSANISGAEGEGPQTSVDYTVEF</sequence>
<protein>
    <submittedName>
        <fullName evidence="1">Uncharacterized protein</fullName>
    </submittedName>
</protein>
<proteinExistence type="predicted"/>
<dbReference type="RefSeq" id="WP_015337898.1">
    <property type="nucleotide sequence ID" value="NC_020055.1"/>
</dbReference>
<dbReference type="HOGENOM" id="CLU_191329_0_0_7"/>
<evidence type="ECO:0000313" key="2">
    <source>
        <dbReference type="Proteomes" id="UP000010808"/>
    </source>
</evidence>
<dbReference type="PATRIC" id="fig|1121451.3.peg.3240"/>
<gene>
    <name evidence="1" type="ORF">DESAM_23034</name>
</gene>
<evidence type="ECO:0000313" key="1">
    <source>
        <dbReference type="EMBL" id="CCO25301.1"/>
    </source>
</evidence>
<dbReference type="Proteomes" id="UP000010808">
    <property type="component" value="Chromosome"/>
</dbReference>
<organism evidence="1 2">
    <name type="scientific">Maridesulfovibrio hydrothermalis AM13 = DSM 14728</name>
    <dbReference type="NCBI Taxonomy" id="1121451"/>
    <lineage>
        <taxon>Bacteria</taxon>
        <taxon>Pseudomonadati</taxon>
        <taxon>Thermodesulfobacteriota</taxon>
        <taxon>Desulfovibrionia</taxon>
        <taxon>Desulfovibrionales</taxon>
        <taxon>Desulfovibrionaceae</taxon>
        <taxon>Maridesulfovibrio</taxon>
    </lineage>
</organism>
<dbReference type="EMBL" id="FO203522">
    <property type="protein sequence ID" value="CCO25301.1"/>
    <property type="molecule type" value="Genomic_DNA"/>
</dbReference>
<reference evidence="1 2" key="1">
    <citation type="submission" date="2012-10" db="EMBL/GenBank/DDBJ databases">
        <authorList>
            <person name="Genoscope - CEA"/>
        </authorList>
    </citation>
    <scope>NUCLEOTIDE SEQUENCE [LARGE SCALE GENOMIC DNA]</scope>
    <source>
        <strain evidence="2">AM13 / DSM 14728</strain>
    </source>
</reference>
<name>L0RI59_9BACT</name>
<accession>L0RI59</accession>
<dbReference type="STRING" id="1121451.DESAM_23034"/>